<dbReference type="EMBL" id="VWFQ01000164">
    <property type="protein sequence ID" value="KAA4631797.1"/>
    <property type="molecule type" value="Genomic_DNA"/>
</dbReference>
<dbReference type="GO" id="GO:0008168">
    <property type="term" value="F:methyltransferase activity"/>
    <property type="evidence" value="ECO:0007669"/>
    <property type="project" value="UniProtKB-KW"/>
</dbReference>
<feature type="compositionally biased region" description="Basic and acidic residues" evidence="1">
    <location>
        <begin position="130"/>
        <end position="147"/>
    </location>
</feature>
<sequence>YKDECFDKIGLKPSEKMKLMNGSLECEYRCYDIFEGKIKDYKKALNEEGEARPSRPERPSFERKPDRSSRPNFRTDRMDRPARRFAAAHAEDDNERTPFIPGKRYFGDDRADGRPARRDFVGKRPVKRHFKDDEEFGGKKKFGDRSFKKPFKRRGKDDFED</sequence>
<name>A0A6A1BL70_BACOV</name>
<feature type="compositionally biased region" description="Basic and acidic residues" evidence="1">
    <location>
        <begin position="46"/>
        <end position="82"/>
    </location>
</feature>
<proteinExistence type="predicted"/>
<comment type="caution">
    <text evidence="2">The sequence shown here is derived from an EMBL/GenBank/DDBJ whole genome shotgun (WGS) entry which is preliminary data.</text>
</comment>
<keyword evidence="2" id="KW-0489">Methyltransferase</keyword>
<accession>A0A6A1BL70</accession>
<dbReference type="GO" id="GO:0032259">
    <property type="term" value="P:methylation"/>
    <property type="evidence" value="ECO:0007669"/>
    <property type="project" value="UniProtKB-KW"/>
</dbReference>
<feature type="non-terminal residue" evidence="2">
    <location>
        <position position="1"/>
    </location>
</feature>
<dbReference type="AlphaFoldDB" id="A0A6A1BL70"/>
<feature type="region of interest" description="Disordered" evidence="1">
    <location>
        <begin position="46"/>
        <end position="161"/>
    </location>
</feature>
<keyword evidence="2" id="KW-0808">Transferase</keyword>
<evidence type="ECO:0000313" key="2">
    <source>
        <dbReference type="EMBL" id="KAA4631797.1"/>
    </source>
</evidence>
<reference evidence="2" key="1">
    <citation type="journal article" date="2019" name="Nat. Med.">
        <title>A library of human gut bacterial isolates paired with longitudinal multiomics data enables mechanistic microbiome research.</title>
        <authorList>
            <person name="Poyet M."/>
            <person name="Groussin M."/>
            <person name="Gibbons S.M."/>
            <person name="Avila-Pacheco J."/>
            <person name="Jiang X."/>
            <person name="Kearney S.M."/>
            <person name="Perrotta A.R."/>
            <person name="Berdy B."/>
            <person name="Zhao S."/>
            <person name="Lieberman T.D."/>
            <person name="Swanson P.K."/>
            <person name="Smith M."/>
            <person name="Roesemann S."/>
            <person name="Alexander J.E."/>
            <person name="Rich S.A."/>
            <person name="Livny J."/>
            <person name="Vlamakis H."/>
            <person name="Clish C."/>
            <person name="Bullock K."/>
            <person name="Deik A."/>
            <person name="Scott J."/>
            <person name="Pierce K.A."/>
            <person name="Xavier R.J."/>
            <person name="Alm E.J."/>
        </authorList>
    </citation>
    <scope>NUCLEOTIDE SEQUENCE</scope>
    <source>
        <strain evidence="2">BIOML-A16</strain>
    </source>
</reference>
<protein>
    <submittedName>
        <fullName evidence="2">RNA methyltransferase</fullName>
    </submittedName>
</protein>
<organism evidence="2">
    <name type="scientific">Bacteroides ovatus</name>
    <dbReference type="NCBI Taxonomy" id="28116"/>
    <lineage>
        <taxon>Bacteria</taxon>
        <taxon>Pseudomonadati</taxon>
        <taxon>Bacteroidota</taxon>
        <taxon>Bacteroidia</taxon>
        <taxon>Bacteroidales</taxon>
        <taxon>Bacteroidaceae</taxon>
        <taxon>Bacteroides</taxon>
    </lineage>
</organism>
<evidence type="ECO:0000256" key="1">
    <source>
        <dbReference type="SAM" id="MobiDB-lite"/>
    </source>
</evidence>
<gene>
    <name evidence="2" type="ORF">F3B52_27460</name>
</gene>
<feature type="compositionally biased region" description="Basic and acidic residues" evidence="1">
    <location>
        <begin position="105"/>
        <end position="122"/>
    </location>
</feature>